<dbReference type="InterPro" id="IPR017055">
    <property type="entry name" value="Sig_transdc_His_kinase_DctB"/>
</dbReference>
<evidence type="ECO:0000256" key="17">
    <source>
        <dbReference type="SAM" id="Coils"/>
    </source>
</evidence>
<dbReference type="PANTHER" id="PTHR43065">
    <property type="entry name" value="SENSOR HISTIDINE KINASE"/>
    <property type="match status" value="1"/>
</dbReference>
<protein>
    <recommendedName>
        <fullName evidence="16">C4-dicarboxylate transport sensor protein DctB</fullName>
        <ecNumber evidence="3">2.7.13.3</ecNumber>
    </recommendedName>
</protein>
<dbReference type="InterPro" id="IPR006311">
    <property type="entry name" value="TAT_signal"/>
</dbReference>
<keyword evidence="11" id="KW-0067">ATP-binding</keyword>
<dbReference type="Pfam" id="PF02518">
    <property type="entry name" value="HATPase_c"/>
    <property type="match status" value="1"/>
</dbReference>
<dbReference type="InterPro" id="IPR005467">
    <property type="entry name" value="His_kinase_dom"/>
</dbReference>
<evidence type="ECO:0000256" key="12">
    <source>
        <dbReference type="ARBA" id="ARBA00022989"/>
    </source>
</evidence>
<comment type="subcellular location">
    <subcellularLocation>
        <location evidence="2">Cell inner membrane</location>
        <topology evidence="2">Multi-pass membrane protein</topology>
    </subcellularLocation>
</comment>
<dbReference type="EMBL" id="SNAA01000006">
    <property type="protein sequence ID" value="TDL81126.1"/>
    <property type="molecule type" value="Genomic_DNA"/>
</dbReference>
<keyword evidence="7" id="KW-0808">Transferase</keyword>
<evidence type="ECO:0000256" key="9">
    <source>
        <dbReference type="ARBA" id="ARBA00022741"/>
    </source>
</evidence>
<dbReference type="PROSITE" id="PS50109">
    <property type="entry name" value="HIS_KIN"/>
    <property type="match status" value="1"/>
</dbReference>
<evidence type="ECO:0000256" key="2">
    <source>
        <dbReference type="ARBA" id="ARBA00004429"/>
    </source>
</evidence>
<keyword evidence="13" id="KW-0902">Two-component regulatory system</keyword>
<keyword evidence="6" id="KW-0597">Phosphoprotein</keyword>
<dbReference type="InterPro" id="IPR036097">
    <property type="entry name" value="HisK_dim/P_sf"/>
</dbReference>
<comment type="function">
    <text evidence="15">Member of the two-component regulatory system DctB/DctD involved in the transport of C4-dicarboxylates. DctB functions as a membrane-associated protein kinase that phosphorylates DctD in response to environmental signals.</text>
</comment>
<dbReference type="PROSITE" id="PS51318">
    <property type="entry name" value="TAT"/>
    <property type="match status" value="1"/>
</dbReference>
<evidence type="ECO:0000256" key="15">
    <source>
        <dbReference type="ARBA" id="ARBA00059004"/>
    </source>
</evidence>
<keyword evidence="12 18" id="KW-1133">Transmembrane helix</keyword>
<dbReference type="SMART" id="SM00388">
    <property type="entry name" value="HisKA"/>
    <property type="match status" value="1"/>
</dbReference>
<feature type="domain" description="Histidine kinase" evidence="19">
    <location>
        <begin position="403"/>
        <end position="619"/>
    </location>
</feature>
<dbReference type="EC" id="2.7.13.3" evidence="3"/>
<proteinExistence type="predicted"/>
<dbReference type="Pfam" id="PF00512">
    <property type="entry name" value="HisKA"/>
    <property type="match status" value="1"/>
</dbReference>
<name>A0A4R6AHL1_9RHOB</name>
<dbReference type="InterPro" id="IPR036890">
    <property type="entry name" value="HATPase_C_sf"/>
</dbReference>
<feature type="coiled-coil region" evidence="17">
    <location>
        <begin position="360"/>
        <end position="387"/>
    </location>
</feature>
<evidence type="ECO:0000313" key="21">
    <source>
        <dbReference type="Proteomes" id="UP000295701"/>
    </source>
</evidence>
<evidence type="ECO:0000259" key="19">
    <source>
        <dbReference type="PROSITE" id="PS50109"/>
    </source>
</evidence>
<dbReference type="SUPFAM" id="SSF103190">
    <property type="entry name" value="Sensory domain-like"/>
    <property type="match status" value="1"/>
</dbReference>
<evidence type="ECO:0000256" key="8">
    <source>
        <dbReference type="ARBA" id="ARBA00022692"/>
    </source>
</evidence>
<accession>A0A4R6AHL1</accession>
<dbReference type="InterPro" id="IPR029151">
    <property type="entry name" value="Sensor-like_sf"/>
</dbReference>
<keyword evidence="10 20" id="KW-0418">Kinase</keyword>
<reference evidence="20 21" key="1">
    <citation type="submission" date="2019-03" db="EMBL/GenBank/DDBJ databases">
        <title>Primorskyibacter sp. SS33 isolated from sediments.</title>
        <authorList>
            <person name="Xunke S."/>
        </authorList>
    </citation>
    <scope>NUCLEOTIDE SEQUENCE [LARGE SCALE GENOMIC DNA]</scope>
    <source>
        <strain evidence="20 21">SS33</strain>
    </source>
</reference>
<dbReference type="InterPro" id="IPR003661">
    <property type="entry name" value="HisK_dim/P_dom"/>
</dbReference>
<keyword evidence="5" id="KW-0997">Cell inner membrane</keyword>
<dbReference type="InterPro" id="IPR004358">
    <property type="entry name" value="Sig_transdc_His_kin-like_C"/>
</dbReference>
<evidence type="ECO:0000256" key="18">
    <source>
        <dbReference type="SAM" id="Phobius"/>
    </source>
</evidence>
<evidence type="ECO:0000256" key="13">
    <source>
        <dbReference type="ARBA" id="ARBA00023012"/>
    </source>
</evidence>
<feature type="transmembrane region" description="Helical" evidence="18">
    <location>
        <begin position="311"/>
        <end position="333"/>
    </location>
</feature>
<keyword evidence="9" id="KW-0547">Nucleotide-binding</keyword>
<evidence type="ECO:0000256" key="1">
    <source>
        <dbReference type="ARBA" id="ARBA00000085"/>
    </source>
</evidence>
<dbReference type="OrthoDB" id="7568856at2"/>
<sequence>MSAPAAPGPVAFPQGRRLALLGAGLVAAALALAAALTVLPRIESGLQREARQADAVTLSLVVQTIDQLVRRFDPVPELVADRPHLRAALADPDSATQVAFANEQLRLTARAVGAGDIVLAAPSGRVIAAASYRAPEPAVGATLAHQPHFRAAARGAAAFFHSGGVGADSGSLWFSTPVLDGIEVVGVLAVRVDMGEIAAGWRDLNGEIAIADGYGVVFLSSRPDWVLRTLAPLRDEQRAKIAAARQFPLDRLRPLETTLSPLSDGVVRIGIGTGEARETYLVSSAPVALPGWHAIVLKPLAPLTAQARRTLLSGVAGALALVFFGVVLAQWILRRREIERSAHRARDRLEARVLERTAQLDATNRLLRREIAERRNAETRLKETQEHLVQAGKLAALGKMSAALSHEINQPLAAIKSYASNAATFLDRDRIADARENVLRISQMTDRVARISTHLRNFARRPGDALVPVRLCRVVEQALELMAPTLRARKVEVSVDAPDDPLWTMGGEVRLQQVLVNILNNAVAAMEDVEDPRIEIAMGAEDGAGDMLFIAVRDRGPGLDPLTADQMFEPFFTARADRRGLGLGLSISYNIVEDFGGTLAARTHPEGGAEFRVRLRRAPDPEGGRTA</sequence>
<dbReference type="InterPro" id="IPR003594">
    <property type="entry name" value="HATPase_dom"/>
</dbReference>
<evidence type="ECO:0000256" key="11">
    <source>
        <dbReference type="ARBA" id="ARBA00022840"/>
    </source>
</evidence>
<evidence type="ECO:0000256" key="10">
    <source>
        <dbReference type="ARBA" id="ARBA00022777"/>
    </source>
</evidence>
<dbReference type="SUPFAM" id="SSF55874">
    <property type="entry name" value="ATPase domain of HSP90 chaperone/DNA topoisomerase II/histidine kinase"/>
    <property type="match status" value="1"/>
</dbReference>
<evidence type="ECO:0000256" key="3">
    <source>
        <dbReference type="ARBA" id="ARBA00012438"/>
    </source>
</evidence>
<evidence type="ECO:0000256" key="5">
    <source>
        <dbReference type="ARBA" id="ARBA00022519"/>
    </source>
</evidence>
<dbReference type="PIRSF" id="PIRSF036431">
    <property type="entry name" value="STHK_DctB"/>
    <property type="match status" value="1"/>
</dbReference>
<keyword evidence="4" id="KW-1003">Cell membrane</keyword>
<keyword evidence="17" id="KW-0175">Coiled coil</keyword>
<dbReference type="Gene3D" id="3.30.450.20">
    <property type="entry name" value="PAS domain"/>
    <property type="match status" value="2"/>
</dbReference>
<dbReference type="SMART" id="SM00387">
    <property type="entry name" value="HATPase_c"/>
    <property type="match status" value="1"/>
</dbReference>
<evidence type="ECO:0000313" key="20">
    <source>
        <dbReference type="EMBL" id="TDL81126.1"/>
    </source>
</evidence>
<dbReference type="CDD" id="cd00082">
    <property type="entry name" value="HisKA"/>
    <property type="match status" value="1"/>
</dbReference>
<gene>
    <name evidence="20" type="ORF">E2L08_07250</name>
</gene>
<dbReference type="SUPFAM" id="SSF47384">
    <property type="entry name" value="Homodimeric domain of signal transducing histidine kinase"/>
    <property type="match status" value="1"/>
</dbReference>
<dbReference type="Proteomes" id="UP000295701">
    <property type="component" value="Unassembled WGS sequence"/>
</dbReference>
<comment type="caution">
    <text evidence="20">The sequence shown here is derived from an EMBL/GenBank/DDBJ whole genome shotgun (WGS) entry which is preliminary data.</text>
</comment>
<dbReference type="RefSeq" id="WP_133396405.1">
    <property type="nucleotide sequence ID" value="NZ_SNAA01000006.1"/>
</dbReference>
<dbReference type="PRINTS" id="PR00344">
    <property type="entry name" value="BCTRLSENSOR"/>
</dbReference>
<evidence type="ECO:0000256" key="16">
    <source>
        <dbReference type="ARBA" id="ARBA00073143"/>
    </source>
</evidence>
<evidence type="ECO:0000256" key="6">
    <source>
        <dbReference type="ARBA" id="ARBA00022553"/>
    </source>
</evidence>
<dbReference type="Gene3D" id="3.30.565.10">
    <property type="entry name" value="Histidine kinase-like ATPase, C-terminal domain"/>
    <property type="match status" value="1"/>
</dbReference>
<dbReference type="AlphaFoldDB" id="A0A4R6AHL1"/>
<dbReference type="Gene3D" id="1.10.287.130">
    <property type="match status" value="1"/>
</dbReference>
<organism evidence="20 21">
    <name type="scientific">Palleronia sediminis</name>
    <dbReference type="NCBI Taxonomy" id="2547833"/>
    <lineage>
        <taxon>Bacteria</taxon>
        <taxon>Pseudomonadati</taxon>
        <taxon>Pseudomonadota</taxon>
        <taxon>Alphaproteobacteria</taxon>
        <taxon>Rhodobacterales</taxon>
        <taxon>Roseobacteraceae</taxon>
        <taxon>Palleronia</taxon>
    </lineage>
</organism>
<evidence type="ECO:0000256" key="4">
    <source>
        <dbReference type="ARBA" id="ARBA00022475"/>
    </source>
</evidence>
<comment type="catalytic activity">
    <reaction evidence="1">
        <text>ATP + protein L-histidine = ADP + protein N-phospho-L-histidine.</text>
        <dbReference type="EC" id="2.7.13.3"/>
    </reaction>
</comment>
<evidence type="ECO:0000256" key="7">
    <source>
        <dbReference type="ARBA" id="ARBA00022679"/>
    </source>
</evidence>
<dbReference type="FunFam" id="1.10.287.130:FF:000049">
    <property type="entry name" value="C4-dicarboxylate transport sensor protein DctB"/>
    <property type="match status" value="1"/>
</dbReference>
<keyword evidence="14 18" id="KW-0472">Membrane</keyword>
<dbReference type="GO" id="GO:0005886">
    <property type="term" value="C:plasma membrane"/>
    <property type="evidence" value="ECO:0007669"/>
    <property type="project" value="UniProtKB-SubCell"/>
</dbReference>
<keyword evidence="21" id="KW-1185">Reference proteome</keyword>
<dbReference type="GO" id="GO:0005524">
    <property type="term" value="F:ATP binding"/>
    <property type="evidence" value="ECO:0007669"/>
    <property type="project" value="UniProtKB-KW"/>
</dbReference>
<keyword evidence="8 18" id="KW-0812">Transmembrane</keyword>
<dbReference type="PANTHER" id="PTHR43065:SF46">
    <property type="entry name" value="C4-DICARBOXYLATE TRANSPORT SENSOR PROTEIN DCTB"/>
    <property type="match status" value="1"/>
</dbReference>
<evidence type="ECO:0000256" key="14">
    <source>
        <dbReference type="ARBA" id="ARBA00023136"/>
    </source>
</evidence>
<dbReference type="GO" id="GO:0000155">
    <property type="term" value="F:phosphorelay sensor kinase activity"/>
    <property type="evidence" value="ECO:0007669"/>
    <property type="project" value="InterPro"/>
</dbReference>